<dbReference type="EMBL" id="HACG01022838">
    <property type="protein sequence ID" value="CEK69703.1"/>
    <property type="molecule type" value="Transcribed_RNA"/>
</dbReference>
<protein>
    <submittedName>
        <fullName evidence="1">Uncharacterized protein</fullName>
    </submittedName>
</protein>
<name>A0A0B6ZMF0_9EUPU</name>
<organism evidence="1">
    <name type="scientific">Arion vulgaris</name>
    <dbReference type="NCBI Taxonomy" id="1028688"/>
    <lineage>
        <taxon>Eukaryota</taxon>
        <taxon>Metazoa</taxon>
        <taxon>Spiralia</taxon>
        <taxon>Lophotrochozoa</taxon>
        <taxon>Mollusca</taxon>
        <taxon>Gastropoda</taxon>
        <taxon>Heterobranchia</taxon>
        <taxon>Euthyneura</taxon>
        <taxon>Panpulmonata</taxon>
        <taxon>Eupulmonata</taxon>
        <taxon>Stylommatophora</taxon>
        <taxon>Helicina</taxon>
        <taxon>Arionoidea</taxon>
        <taxon>Arionidae</taxon>
        <taxon>Arion</taxon>
    </lineage>
</organism>
<accession>A0A0B6ZMF0</accession>
<dbReference type="AlphaFoldDB" id="A0A0B6ZMF0"/>
<reference evidence="1" key="1">
    <citation type="submission" date="2014-12" db="EMBL/GenBank/DDBJ databases">
        <title>Insight into the proteome of Arion vulgaris.</title>
        <authorList>
            <person name="Aradska J."/>
            <person name="Bulat T."/>
            <person name="Smidak R."/>
            <person name="Sarate P."/>
            <person name="Gangsoo J."/>
            <person name="Sialana F."/>
            <person name="Bilban M."/>
            <person name="Lubec G."/>
        </authorList>
    </citation>
    <scope>NUCLEOTIDE SEQUENCE</scope>
    <source>
        <tissue evidence="1">Skin</tissue>
    </source>
</reference>
<feature type="non-terminal residue" evidence="1">
    <location>
        <position position="163"/>
    </location>
</feature>
<proteinExistence type="predicted"/>
<feature type="non-terminal residue" evidence="1">
    <location>
        <position position="1"/>
    </location>
</feature>
<sequence>VMLSLNKKKRWCLPATVSHMIKSGNFDGEKTMVSLLERHNLKRRANCISFVCNQGRLRHVTPTQKKYFSFKLDNIDNKSNREIRRQKVEEMKQAKLSGEGNTQNNNNAGKIIDVFTVGRSEKVKNMRKCLISSKPEYRIEVVYPCPQSCSLVYNPKYSNVRRE</sequence>
<gene>
    <name evidence="1" type="primary">ORF71273</name>
</gene>
<evidence type="ECO:0000313" key="1">
    <source>
        <dbReference type="EMBL" id="CEK69703.1"/>
    </source>
</evidence>